<reference evidence="1 2" key="1">
    <citation type="submission" date="2018-11" db="EMBL/GenBank/DDBJ databases">
        <authorList>
            <person name="Kleinhagauer T."/>
            <person name="Glaeser S.P."/>
            <person name="Spergser J."/>
            <person name="Ruckert C."/>
            <person name="Kaempfer P."/>
            <person name="Busse H.-J."/>
        </authorList>
    </citation>
    <scope>NUCLEOTIDE SEQUENCE [LARGE SCALE GENOMIC DNA]</scope>
    <source>
        <strain evidence="1 2">812CH</strain>
    </source>
</reference>
<accession>A0A3G6IT52</accession>
<evidence type="ECO:0000313" key="2">
    <source>
        <dbReference type="Proteomes" id="UP000271426"/>
    </source>
</evidence>
<protein>
    <submittedName>
        <fullName evidence="1">Uncharacterized protein</fullName>
    </submittedName>
</protein>
<dbReference type="EMBL" id="CP033898">
    <property type="protein sequence ID" value="AZA08839.1"/>
    <property type="molecule type" value="Genomic_DNA"/>
</dbReference>
<dbReference type="Proteomes" id="UP000271426">
    <property type="component" value="Chromosome"/>
</dbReference>
<dbReference type="RefSeq" id="WP_123959833.1">
    <property type="nucleotide sequence ID" value="NZ_CP033898.1"/>
</dbReference>
<name>A0A3G6IT52_9CORY</name>
<dbReference type="KEGG" id="cpso:CPPEL_03550"/>
<evidence type="ECO:0000313" key="1">
    <source>
        <dbReference type="EMBL" id="AZA08839.1"/>
    </source>
</evidence>
<dbReference type="OrthoDB" id="4414464at2"/>
<keyword evidence="2" id="KW-1185">Reference proteome</keyword>
<sequence length="105" mass="11674">MHTQQQVAILHIDALPSSLRPAVETYLVSTLQSEAMPAPLGTDPLAATWCTRWERAGHRLVRCRQVLNGQRSELEALEQCLAATLPPTATFKIERLSCLEPCPMH</sequence>
<dbReference type="AlphaFoldDB" id="A0A3G6IT52"/>
<gene>
    <name evidence="1" type="ORF">CPPEL_03550</name>
</gene>
<organism evidence="1 2">
    <name type="scientific">Corynebacterium pseudopelargi</name>
    <dbReference type="NCBI Taxonomy" id="2080757"/>
    <lineage>
        <taxon>Bacteria</taxon>
        <taxon>Bacillati</taxon>
        <taxon>Actinomycetota</taxon>
        <taxon>Actinomycetes</taxon>
        <taxon>Mycobacteriales</taxon>
        <taxon>Corynebacteriaceae</taxon>
        <taxon>Corynebacterium</taxon>
    </lineage>
</organism>
<proteinExistence type="predicted"/>